<evidence type="ECO:0000256" key="5">
    <source>
        <dbReference type="RuleBase" id="RU367049"/>
    </source>
</evidence>
<dbReference type="PRINTS" id="PR01839">
    <property type="entry name" value="RAD23PROTEIN"/>
</dbReference>
<name>A0A1I7TFC7_9PELO</name>
<evidence type="ECO:0000256" key="6">
    <source>
        <dbReference type="SAM" id="MobiDB-lite"/>
    </source>
</evidence>
<feature type="compositionally biased region" description="Pro residues" evidence="6">
    <location>
        <begin position="84"/>
        <end position="99"/>
    </location>
</feature>
<keyword evidence="3 5" id="KW-0234">DNA repair</keyword>
<dbReference type="Gene3D" id="3.10.20.90">
    <property type="entry name" value="Phosphatidylinositol 3-kinase Catalytic Subunit, Chain A, domain 1"/>
    <property type="match status" value="1"/>
</dbReference>
<dbReference type="Pfam" id="PF09280">
    <property type="entry name" value="XPC-binding"/>
    <property type="match status" value="1"/>
</dbReference>
<dbReference type="WBParaSite" id="Csp11.Scaffold60.g397.t1">
    <property type="protein sequence ID" value="Csp11.Scaffold60.g397.t1"/>
    <property type="gene ID" value="Csp11.Scaffold60.g397"/>
</dbReference>
<dbReference type="SUPFAM" id="SSF101238">
    <property type="entry name" value="XPC-binding domain"/>
    <property type="match status" value="1"/>
</dbReference>
<dbReference type="InterPro" id="IPR015360">
    <property type="entry name" value="XPC-bd"/>
</dbReference>
<evidence type="ECO:0000313" key="10">
    <source>
        <dbReference type="WBParaSite" id="Csp11.Scaffold60.g397.t1"/>
    </source>
</evidence>
<dbReference type="Gene3D" id="1.10.10.540">
    <property type="entry name" value="XPC-binding domain"/>
    <property type="match status" value="1"/>
</dbReference>
<dbReference type="SMART" id="SM00165">
    <property type="entry name" value="UBA"/>
    <property type="match status" value="2"/>
</dbReference>
<dbReference type="FunFam" id="1.10.8.10:FF:000002">
    <property type="entry name" value="UV excision repair protein RAD23 homolog"/>
    <property type="match status" value="1"/>
</dbReference>
<dbReference type="eggNOG" id="KOG0011">
    <property type="taxonomic scope" value="Eukaryota"/>
</dbReference>
<dbReference type="PROSITE" id="PS50030">
    <property type="entry name" value="UBA"/>
    <property type="match status" value="1"/>
</dbReference>
<comment type="similarity">
    <text evidence="5">Belongs to the RAD23 family.</text>
</comment>
<dbReference type="GO" id="GO:0031593">
    <property type="term" value="F:polyubiquitin modification-dependent protein binding"/>
    <property type="evidence" value="ECO:0007669"/>
    <property type="project" value="UniProtKB-UniRule"/>
</dbReference>
<evidence type="ECO:0000256" key="4">
    <source>
        <dbReference type="ARBA" id="ARBA00023242"/>
    </source>
</evidence>
<dbReference type="FunFam" id="3.10.20.90:FF:000254">
    <property type="entry name" value="UV excision repair protein Rad23"/>
    <property type="match status" value="1"/>
</dbReference>
<dbReference type="InterPro" id="IPR004806">
    <property type="entry name" value="Rad23"/>
</dbReference>
<dbReference type="GO" id="GO:0006289">
    <property type="term" value="P:nucleotide-excision repair"/>
    <property type="evidence" value="ECO:0007669"/>
    <property type="project" value="UniProtKB-UniRule"/>
</dbReference>
<dbReference type="SUPFAM" id="SSF46934">
    <property type="entry name" value="UBA-like"/>
    <property type="match status" value="2"/>
</dbReference>
<dbReference type="AlphaFoldDB" id="A0A1I7TFC7"/>
<accession>A0A1I7TFC7</accession>
<dbReference type="GO" id="GO:0005829">
    <property type="term" value="C:cytosol"/>
    <property type="evidence" value="ECO:0007669"/>
    <property type="project" value="TreeGrafter"/>
</dbReference>
<dbReference type="PANTHER" id="PTHR10621">
    <property type="entry name" value="UV EXCISION REPAIR PROTEIN RAD23"/>
    <property type="match status" value="1"/>
</dbReference>
<keyword evidence="5" id="KW-0963">Cytoplasm</keyword>
<keyword evidence="1" id="KW-0677">Repeat</keyword>
<dbReference type="STRING" id="1561998.A0A1I7TFC7"/>
<dbReference type="InterPro" id="IPR029071">
    <property type="entry name" value="Ubiquitin-like_domsf"/>
</dbReference>
<dbReference type="InterPro" id="IPR009060">
    <property type="entry name" value="UBA-like_sf"/>
</dbReference>
<proteinExistence type="inferred from homology"/>
<comment type="function">
    <text evidence="5">Multiubiquitin chain receptor involved in modulation of proteasomal degradation. Involved in nucleotide excision repair.</text>
</comment>
<evidence type="ECO:0000256" key="1">
    <source>
        <dbReference type="ARBA" id="ARBA00022737"/>
    </source>
</evidence>
<feature type="domain" description="Ubiquitin-like" evidence="8">
    <location>
        <begin position="3"/>
        <end position="80"/>
    </location>
</feature>
<dbReference type="FunFam" id="1.10.8.10:FF:000003">
    <property type="entry name" value="UV excision repair protein RAD23 homolog"/>
    <property type="match status" value="1"/>
</dbReference>
<dbReference type="SUPFAM" id="SSF54236">
    <property type="entry name" value="Ubiquitin-like"/>
    <property type="match status" value="1"/>
</dbReference>
<sequence>MPVTVSFRTLTQVNFTLELNEEQTIAEVKAQVASEKGNDYAPELQKLIYNGKILDDATKVGEVSFDASKFVVVMLTKRKADAPAPAPTPVAEPAAPTPAPEAEAAPNVEAAPEAPAALTPEQENSVIAITGMGYDREQVVAALRAAYWNADRAVEFLINGIPDDVVDQDPALGLEGQNADNVEEDANDDLNMLANMPQLAEIRGMIQQNPEMLAAVLQQLATVNPRLVQTIQNNQQAFMDILNGSGQNAPQGGGAGAGGAAERGGARRHVIHLSQEEAAAIERIKAIVVNAPEALVVEAYFACEKDEEAAINFIFSSMDDE</sequence>
<dbReference type="Pfam" id="PF00627">
    <property type="entry name" value="UBA"/>
    <property type="match status" value="1"/>
</dbReference>
<organism evidence="9 10">
    <name type="scientific">Caenorhabditis tropicalis</name>
    <dbReference type="NCBI Taxonomy" id="1561998"/>
    <lineage>
        <taxon>Eukaryota</taxon>
        <taxon>Metazoa</taxon>
        <taxon>Ecdysozoa</taxon>
        <taxon>Nematoda</taxon>
        <taxon>Chromadorea</taxon>
        <taxon>Rhabditida</taxon>
        <taxon>Rhabditina</taxon>
        <taxon>Rhabditomorpha</taxon>
        <taxon>Rhabditoidea</taxon>
        <taxon>Rhabditidae</taxon>
        <taxon>Peloderinae</taxon>
        <taxon>Caenorhabditis</taxon>
    </lineage>
</organism>
<dbReference type="InterPro" id="IPR015940">
    <property type="entry name" value="UBA"/>
</dbReference>
<dbReference type="SMART" id="SM00213">
    <property type="entry name" value="UBQ"/>
    <property type="match status" value="1"/>
</dbReference>
<evidence type="ECO:0000259" key="7">
    <source>
        <dbReference type="PROSITE" id="PS50030"/>
    </source>
</evidence>
<dbReference type="GO" id="GO:0005654">
    <property type="term" value="C:nucleoplasm"/>
    <property type="evidence" value="ECO:0007669"/>
    <property type="project" value="TreeGrafter"/>
</dbReference>
<dbReference type="GO" id="GO:0043130">
    <property type="term" value="F:ubiquitin binding"/>
    <property type="evidence" value="ECO:0007669"/>
    <property type="project" value="UniProtKB-UniRule"/>
</dbReference>
<feature type="region of interest" description="Disordered" evidence="6">
    <location>
        <begin position="82"/>
        <end position="119"/>
    </location>
</feature>
<dbReference type="GO" id="GO:0003684">
    <property type="term" value="F:damaged DNA binding"/>
    <property type="evidence" value="ECO:0007669"/>
    <property type="project" value="UniProtKB-UniRule"/>
</dbReference>
<evidence type="ECO:0000259" key="8">
    <source>
        <dbReference type="PROSITE" id="PS50053"/>
    </source>
</evidence>
<evidence type="ECO:0000313" key="9">
    <source>
        <dbReference type="Proteomes" id="UP000095282"/>
    </source>
</evidence>
<keyword evidence="4 5" id="KW-0539">Nucleus</keyword>
<evidence type="ECO:0000256" key="2">
    <source>
        <dbReference type="ARBA" id="ARBA00022763"/>
    </source>
</evidence>
<dbReference type="PANTHER" id="PTHR10621:SF0">
    <property type="entry name" value="UV EXCISION REPAIR PROTEIN RAD23"/>
    <property type="match status" value="1"/>
</dbReference>
<dbReference type="InterPro" id="IPR036353">
    <property type="entry name" value="XPC-bd_sf"/>
</dbReference>
<dbReference type="Pfam" id="PF00240">
    <property type="entry name" value="ubiquitin"/>
    <property type="match status" value="1"/>
</dbReference>
<keyword evidence="2 5" id="KW-0227">DNA damage</keyword>
<comment type="subcellular location">
    <subcellularLocation>
        <location evidence="5">Nucleus</location>
    </subcellularLocation>
    <subcellularLocation>
        <location evidence="5">Cytoplasm</location>
    </subcellularLocation>
</comment>
<keyword evidence="9" id="KW-1185">Reference proteome</keyword>
<dbReference type="SMART" id="SM00727">
    <property type="entry name" value="STI1"/>
    <property type="match status" value="1"/>
</dbReference>
<evidence type="ECO:0000256" key="3">
    <source>
        <dbReference type="ARBA" id="ARBA00023204"/>
    </source>
</evidence>
<dbReference type="GO" id="GO:0070628">
    <property type="term" value="F:proteasome binding"/>
    <property type="evidence" value="ECO:0007669"/>
    <property type="project" value="TreeGrafter"/>
</dbReference>
<reference evidence="10" key="1">
    <citation type="submission" date="2016-11" db="UniProtKB">
        <authorList>
            <consortium name="WormBaseParasite"/>
        </authorList>
    </citation>
    <scope>IDENTIFICATION</scope>
</reference>
<dbReference type="InterPro" id="IPR000626">
    <property type="entry name" value="Ubiquitin-like_dom"/>
</dbReference>
<dbReference type="Gene3D" id="1.10.8.10">
    <property type="entry name" value="DNA helicase RuvA subunit, C-terminal domain"/>
    <property type="match status" value="2"/>
</dbReference>
<feature type="compositionally biased region" description="Low complexity" evidence="6">
    <location>
        <begin position="100"/>
        <end position="119"/>
    </location>
</feature>
<feature type="domain" description="UBA" evidence="7">
    <location>
        <begin position="120"/>
        <end position="160"/>
    </location>
</feature>
<dbReference type="Proteomes" id="UP000095282">
    <property type="component" value="Unplaced"/>
</dbReference>
<dbReference type="CDD" id="cd01805">
    <property type="entry name" value="Ubl_Rad23"/>
    <property type="match status" value="1"/>
</dbReference>
<protein>
    <recommendedName>
        <fullName evidence="5">UV excision repair protein RAD23</fullName>
    </recommendedName>
</protein>
<dbReference type="InterPro" id="IPR006636">
    <property type="entry name" value="STI1_HS-bd"/>
</dbReference>
<dbReference type="GO" id="GO:0043161">
    <property type="term" value="P:proteasome-mediated ubiquitin-dependent protein catabolic process"/>
    <property type="evidence" value="ECO:0007669"/>
    <property type="project" value="UniProtKB-UniRule"/>
</dbReference>
<dbReference type="PROSITE" id="PS50053">
    <property type="entry name" value="UBIQUITIN_2"/>
    <property type="match status" value="1"/>
</dbReference>
<dbReference type="CDD" id="cd14280">
    <property type="entry name" value="UBA1_Rad23_like"/>
    <property type="match status" value="1"/>
</dbReference>